<dbReference type="AlphaFoldDB" id="Q30VE9"/>
<gene>
    <name evidence="1" type="ordered locus">Dde_3554</name>
</gene>
<dbReference type="Gene3D" id="3.30.160.250">
    <property type="match status" value="1"/>
</dbReference>
<evidence type="ECO:0000313" key="1">
    <source>
        <dbReference type="EMBL" id="ABB40347.1"/>
    </source>
</evidence>
<dbReference type="HOGENOM" id="CLU_2329130_0_0_7"/>
<protein>
    <recommendedName>
        <fullName evidence="3">HicB-like antitoxin of toxin-antitoxin system domain-containing protein</fullName>
    </recommendedName>
</protein>
<accession>Q30VE9</accession>
<name>Q30VE9_OLEA2</name>
<dbReference type="Proteomes" id="UP000002710">
    <property type="component" value="Chromosome"/>
</dbReference>
<organism evidence="1 2">
    <name type="scientific">Oleidesulfovibrio alaskensis (strain ATCC BAA-1058 / DSM 17464 / G20)</name>
    <name type="common">Desulfovibrio alaskensis</name>
    <dbReference type="NCBI Taxonomy" id="207559"/>
    <lineage>
        <taxon>Bacteria</taxon>
        <taxon>Pseudomonadati</taxon>
        <taxon>Thermodesulfobacteriota</taxon>
        <taxon>Desulfovibrionia</taxon>
        <taxon>Desulfovibrionales</taxon>
        <taxon>Desulfovibrionaceae</taxon>
        <taxon>Oleidesulfovibrio</taxon>
    </lineage>
</organism>
<dbReference type="InterPro" id="IPR035069">
    <property type="entry name" value="TTHA1013/TTHA0281-like"/>
</dbReference>
<proteinExistence type="predicted"/>
<dbReference type="EMBL" id="CP000112">
    <property type="protein sequence ID" value="ABB40347.1"/>
    <property type="molecule type" value="Genomic_DNA"/>
</dbReference>
<sequence>MENHYAALLPAMEGGYLVRFAECPRAFTYGEDLADALENAADVLALEAQVRAEEQREMPPAASFEEVVAFAAASMQEDGIDRSRDFLVRAVPVCGAPA</sequence>
<evidence type="ECO:0008006" key="3">
    <source>
        <dbReference type="Google" id="ProtNLM"/>
    </source>
</evidence>
<dbReference type="SUPFAM" id="SSF143100">
    <property type="entry name" value="TTHA1013/TTHA0281-like"/>
    <property type="match status" value="1"/>
</dbReference>
<keyword evidence="2" id="KW-1185">Reference proteome</keyword>
<evidence type="ECO:0000313" key="2">
    <source>
        <dbReference type="Proteomes" id="UP000002710"/>
    </source>
</evidence>
<reference evidence="1 2" key="1">
    <citation type="journal article" date="2011" name="J. Bacteriol.">
        <title>Complete genome sequence and updated annotation of Desulfovibrio alaskensis G20.</title>
        <authorList>
            <person name="Hauser L.J."/>
            <person name="Land M.L."/>
            <person name="Brown S.D."/>
            <person name="Larimer F."/>
            <person name="Keller K.L."/>
            <person name="Rapp-Giles B.J."/>
            <person name="Price M.N."/>
            <person name="Lin M."/>
            <person name="Bruce D.C."/>
            <person name="Detter J.C."/>
            <person name="Tapia R."/>
            <person name="Han C.S."/>
            <person name="Goodwin L.A."/>
            <person name="Cheng J.F."/>
            <person name="Pitluck S."/>
            <person name="Copeland A."/>
            <person name="Lucas S."/>
            <person name="Nolan M."/>
            <person name="Lapidus A.L."/>
            <person name="Palumbo A.V."/>
            <person name="Wall J.D."/>
        </authorList>
    </citation>
    <scope>NUCLEOTIDE SEQUENCE [LARGE SCALE GENOMIC DNA]</scope>
    <source>
        <strain evidence="2">ATCC BAA 1058 / DSM 17464 / G20</strain>
    </source>
</reference>
<dbReference type="KEGG" id="dde:Dde_3554"/>